<dbReference type="Gene3D" id="1.20.120.1760">
    <property type="match status" value="1"/>
</dbReference>
<organism evidence="18 19">
    <name type="scientific">Granulicella aggregans</name>
    <dbReference type="NCBI Taxonomy" id="474949"/>
    <lineage>
        <taxon>Bacteria</taxon>
        <taxon>Pseudomonadati</taxon>
        <taxon>Acidobacteriota</taxon>
        <taxon>Terriglobia</taxon>
        <taxon>Terriglobales</taxon>
        <taxon>Acidobacteriaceae</taxon>
        <taxon>Granulicella</taxon>
    </lineage>
</organism>
<comment type="pathway">
    <text evidence="2">Phospholipid metabolism; phosphatidylglycerol biosynthesis; phosphatidylglycerol from CDP-diacylglycerol: step 1/2.</text>
</comment>
<keyword evidence="19" id="KW-1185">Reference proteome</keyword>
<feature type="region of interest" description="Disordered" evidence="16">
    <location>
        <begin position="187"/>
        <end position="218"/>
    </location>
</feature>
<dbReference type="EC" id="2.7.8.5" evidence="4"/>
<keyword evidence="6" id="KW-0444">Lipid biosynthesis</keyword>
<evidence type="ECO:0000313" key="18">
    <source>
        <dbReference type="EMBL" id="MBB5056807.1"/>
    </source>
</evidence>
<keyword evidence="8 17" id="KW-0812">Transmembrane</keyword>
<accession>A0A7W8E2Q8</accession>
<dbReference type="GO" id="GO:0046474">
    <property type="term" value="P:glycerophospholipid biosynthetic process"/>
    <property type="evidence" value="ECO:0007669"/>
    <property type="project" value="TreeGrafter"/>
</dbReference>
<keyword evidence="10" id="KW-0443">Lipid metabolism</keyword>
<dbReference type="AlphaFoldDB" id="A0A7W8E2Q8"/>
<evidence type="ECO:0000256" key="16">
    <source>
        <dbReference type="SAM" id="MobiDB-lite"/>
    </source>
</evidence>
<dbReference type="InterPro" id="IPR050324">
    <property type="entry name" value="CDP-alcohol_PTase-I"/>
</dbReference>
<evidence type="ECO:0000256" key="13">
    <source>
        <dbReference type="ARBA" id="ARBA00023264"/>
    </source>
</evidence>
<comment type="similarity">
    <text evidence="3 15">Belongs to the CDP-alcohol phosphatidyltransferase class-I family.</text>
</comment>
<comment type="caution">
    <text evidence="18">The sequence shown here is derived from an EMBL/GenBank/DDBJ whole genome shotgun (WGS) entry which is preliminary data.</text>
</comment>
<evidence type="ECO:0000256" key="6">
    <source>
        <dbReference type="ARBA" id="ARBA00022516"/>
    </source>
</evidence>
<reference evidence="18 19" key="1">
    <citation type="submission" date="2020-08" db="EMBL/GenBank/DDBJ databases">
        <title>Genomic Encyclopedia of Type Strains, Phase IV (KMG-V): Genome sequencing to study the core and pangenomes of soil and plant-associated prokaryotes.</title>
        <authorList>
            <person name="Whitman W."/>
        </authorList>
    </citation>
    <scope>NUCLEOTIDE SEQUENCE [LARGE SCALE GENOMIC DNA]</scope>
    <source>
        <strain evidence="18 19">M8UP14</strain>
    </source>
</reference>
<evidence type="ECO:0000256" key="7">
    <source>
        <dbReference type="ARBA" id="ARBA00022679"/>
    </source>
</evidence>
<gene>
    <name evidence="18" type="ORF">HDF16_001492</name>
</gene>
<dbReference type="InterPro" id="IPR048254">
    <property type="entry name" value="CDP_ALCOHOL_P_TRANSF_CS"/>
</dbReference>
<evidence type="ECO:0000256" key="1">
    <source>
        <dbReference type="ARBA" id="ARBA00004141"/>
    </source>
</evidence>
<evidence type="ECO:0000256" key="8">
    <source>
        <dbReference type="ARBA" id="ARBA00022692"/>
    </source>
</evidence>
<dbReference type="InterPro" id="IPR004570">
    <property type="entry name" value="Phosphatidylglycerol_P_synth"/>
</dbReference>
<evidence type="ECO:0000256" key="11">
    <source>
        <dbReference type="ARBA" id="ARBA00023136"/>
    </source>
</evidence>
<dbReference type="RefSeq" id="WP_184215013.1">
    <property type="nucleotide sequence ID" value="NZ_JACHIP010000002.1"/>
</dbReference>
<evidence type="ECO:0000256" key="15">
    <source>
        <dbReference type="RuleBase" id="RU003750"/>
    </source>
</evidence>
<protein>
    <recommendedName>
        <fullName evidence="5">CDP-diacylglycerol--glycerol-3-phosphate 3-phosphatidyltransferase</fullName>
        <ecNumber evidence="4">2.7.8.5</ecNumber>
    </recommendedName>
</protein>
<evidence type="ECO:0000256" key="2">
    <source>
        <dbReference type="ARBA" id="ARBA00005042"/>
    </source>
</evidence>
<dbReference type="EMBL" id="JACHIP010000002">
    <property type="protein sequence ID" value="MBB5056807.1"/>
    <property type="molecule type" value="Genomic_DNA"/>
</dbReference>
<keyword evidence="7 15" id="KW-0808">Transferase</keyword>
<evidence type="ECO:0000256" key="12">
    <source>
        <dbReference type="ARBA" id="ARBA00023209"/>
    </source>
</evidence>
<evidence type="ECO:0000256" key="14">
    <source>
        <dbReference type="ARBA" id="ARBA00048586"/>
    </source>
</evidence>
<evidence type="ECO:0000256" key="10">
    <source>
        <dbReference type="ARBA" id="ARBA00023098"/>
    </source>
</evidence>
<dbReference type="GO" id="GO:0008444">
    <property type="term" value="F:CDP-diacylglycerol-glycerol-3-phosphate 3-phosphatidyltransferase activity"/>
    <property type="evidence" value="ECO:0007669"/>
    <property type="project" value="UniProtKB-EC"/>
</dbReference>
<dbReference type="InterPro" id="IPR000462">
    <property type="entry name" value="CDP-OH_P_trans"/>
</dbReference>
<dbReference type="Proteomes" id="UP000540989">
    <property type="component" value="Unassembled WGS sequence"/>
</dbReference>
<evidence type="ECO:0000256" key="5">
    <source>
        <dbReference type="ARBA" id="ARBA00014944"/>
    </source>
</evidence>
<comment type="subcellular location">
    <subcellularLocation>
        <location evidence="1">Membrane</location>
        <topology evidence="1">Multi-pass membrane protein</topology>
    </subcellularLocation>
</comment>
<keyword evidence="12" id="KW-0594">Phospholipid biosynthesis</keyword>
<comment type="catalytic activity">
    <reaction evidence="14">
        <text>a CDP-1,2-diacyl-sn-glycerol + sn-glycerol 3-phosphate = a 1,2-diacyl-sn-glycero-3-phospho-(1'-sn-glycero-3'-phosphate) + CMP + H(+)</text>
        <dbReference type="Rhea" id="RHEA:12593"/>
        <dbReference type="ChEBI" id="CHEBI:15378"/>
        <dbReference type="ChEBI" id="CHEBI:57597"/>
        <dbReference type="ChEBI" id="CHEBI:58332"/>
        <dbReference type="ChEBI" id="CHEBI:60110"/>
        <dbReference type="ChEBI" id="CHEBI:60377"/>
        <dbReference type="EC" id="2.7.8.5"/>
    </reaction>
</comment>
<dbReference type="InterPro" id="IPR043130">
    <property type="entry name" value="CDP-OH_PTrfase_TM_dom"/>
</dbReference>
<evidence type="ECO:0000256" key="4">
    <source>
        <dbReference type="ARBA" id="ARBA00013170"/>
    </source>
</evidence>
<evidence type="ECO:0000256" key="3">
    <source>
        <dbReference type="ARBA" id="ARBA00010441"/>
    </source>
</evidence>
<evidence type="ECO:0000313" key="19">
    <source>
        <dbReference type="Proteomes" id="UP000540989"/>
    </source>
</evidence>
<dbReference type="Pfam" id="PF01066">
    <property type="entry name" value="CDP-OH_P_transf"/>
    <property type="match status" value="1"/>
</dbReference>
<evidence type="ECO:0000256" key="9">
    <source>
        <dbReference type="ARBA" id="ARBA00022989"/>
    </source>
</evidence>
<feature type="transmembrane region" description="Helical" evidence="17">
    <location>
        <begin position="75"/>
        <end position="93"/>
    </location>
</feature>
<dbReference type="GO" id="GO:0016020">
    <property type="term" value="C:membrane"/>
    <property type="evidence" value="ECO:0007669"/>
    <property type="project" value="UniProtKB-SubCell"/>
</dbReference>
<keyword evidence="9 17" id="KW-1133">Transmembrane helix</keyword>
<proteinExistence type="inferred from homology"/>
<dbReference type="PANTHER" id="PTHR14269:SF11">
    <property type="entry name" value="CDP-DIACYLGLYCEROL--GLYCEROL-3-PHOSPHATE 3-PHOSPHATIDYLTRANSFERASE"/>
    <property type="match status" value="1"/>
</dbReference>
<evidence type="ECO:0000256" key="17">
    <source>
        <dbReference type="SAM" id="Phobius"/>
    </source>
</evidence>
<name>A0A7W8E2Q8_9BACT</name>
<dbReference type="PIRSF" id="PIRSF000847">
    <property type="entry name" value="Phos_ph_gly_syn"/>
    <property type="match status" value="1"/>
</dbReference>
<sequence length="218" mass="23770">MAFLAQFRAAPNLLTMVRLFTIPFIVIEILDGNFGVAFALFILAGISDGFDGLLARWLDQKTTLGLYLDPIADKLLLSTLFLVLTHVGIIPRYVTVLVFSRDFGILLIATLLFATHTLRDFRPSLFGKLNTLVQIVALLTILGEKAFSSHQFTTLNATLVRSIAFLAPLSAAQYAWIVIQRLHSAEDPPRRSAPKTGLAQISAVEGADPSGSTDRVAS</sequence>
<keyword evidence="11 17" id="KW-0472">Membrane</keyword>
<keyword evidence="13" id="KW-1208">Phospholipid metabolism</keyword>
<dbReference type="PROSITE" id="PS00379">
    <property type="entry name" value="CDP_ALCOHOL_P_TRANSF"/>
    <property type="match status" value="1"/>
</dbReference>
<feature type="transmembrane region" description="Helical" evidence="17">
    <location>
        <begin position="99"/>
        <end position="118"/>
    </location>
</feature>
<dbReference type="PANTHER" id="PTHR14269">
    <property type="entry name" value="CDP-DIACYLGLYCEROL--GLYCEROL-3-PHOSPHATE 3-PHOSPHATIDYLTRANSFERASE-RELATED"/>
    <property type="match status" value="1"/>
</dbReference>